<proteinExistence type="inferred from homology"/>
<dbReference type="PANTHER" id="PTHR22960">
    <property type="entry name" value="MOLYBDOPTERIN COFACTOR SYNTHESIS PROTEIN A"/>
    <property type="match status" value="1"/>
</dbReference>
<dbReference type="GO" id="GO:0061799">
    <property type="term" value="F:cyclic pyranopterin monophosphate synthase activity"/>
    <property type="evidence" value="ECO:0007669"/>
    <property type="project" value="UniProtKB-UniRule"/>
</dbReference>
<comment type="catalytic activity">
    <reaction evidence="1 7">
        <text>(8S)-3',8-cyclo-7,8-dihydroguanosine 5'-triphosphate = cyclic pyranopterin phosphate + diphosphate</text>
        <dbReference type="Rhea" id="RHEA:49580"/>
        <dbReference type="ChEBI" id="CHEBI:33019"/>
        <dbReference type="ChEBI" id="CHEBI:59648"/>
        <dbReference type="ChEBI" id="CHEBI:131766"/>
        <dbReference type="EC" id="4.6.1.17"/>
    </reaction>
</comment>
<dbReference type="CDD" id="cd01420">
    <property type="entry name" value="MoaC_PE"/>
    <property type="match status" value="1"/>
</dbReference>
<dbReference type="InterPro" id="IPR050105">
    <property type="entry name" value="MoCo_biosynth_MoaA/MoaC"/>
</dbReference>
<keyword evidence="10" id="KW-1185">Reference proteome</keyword>
<dbReference type="InterPro" id="IPR036522">
    <property type="entry name" value="MoaC_sf"/>
</dbReference>
<sequence length="161" mass="17343">MSEQSGFSHMDSDGNARMVDVSDKKATKRTAIVKAEVRLSRATFDLLKADALPKGDVLTTAKIAGIQAAKRTHDLIPMCHPLPISYVDVRFNVIDADAIVGIEVEVRTAAGTGVEMEALIAAQVAAATIYDMCKAVQKDIVITDCRLVYKCGGKSGEFRNE</sequence>
<evidence type="ECO:0000259" key="8">
    <source>
        <dbReference type="Pfam" id="PF01967"/>
    </source>
</evidence>
<dbReference type="InterPro" id="IPR023045">
    <property type="entry name" value="MoaC"/>
</dbReference>
<dbReference type="HAMAP" id="MF_01224_B">
    <property type="entry name" value="MoaC_B"/>
    <property type="match status" value="1"/>
</dbReference>
<evidence type="ECO:0000256" key="2">
    <source>
        <dbReference type="ARBA" id="ARBA00005046"/>
    </source>
</evidence>
<evidence type="ECO:0000256" key="7">
    <source>
        <dbReference type="HAMAP-Rule" id="MF_01224"/>
    </source>
</evidence>
<feature type="active site" evidence="7">
    <location>
        <position position="131"/>
    </location>
</feature>
<evidence type="ECO:0000256" key="4">
    <source>
        <dbReference type="ARBA" id="ARBA00023150"/>
    </source>
</evidence>
<evidence type="ECO:0000256" key="3">
    <source>
        <dbReference type="ARBA" id="ARBA00012575"/>
    </source>
</evidence>
<evidence type="ECO:0000256" key="6">
    <source>
        <dbReference type="ARBA" id="ARBA00055087"/>
    </source>
</evidence>
<accession>A0A6N6N6Z1</accession>
<evidence type="ECO:0000313" key="10">
    <source>
        <dbReference type="Proteomes" id="UP000438699"/>
    </source>
</evidence>
<dbReference type="AlphaFoldDB" id="A0A6N6N6Z1"/>
<comment type="caution">
    <text evidence="9">The sequence shown here is derived from an EMBL/GenBank/DDBJ whole genome shotgun (WGS) entry which is preliminary data.</text>
</comment>
<dbReference type="OrthoDB" id="9794429at2"/>
<comment type="pathway">
    <text evidence="2 7">Cofactor biosynthesis; molybdopterin biosynthesis.</text>
</comment>
<dbReference type="RefSeq" id="WP_151150036.1">
    <property type="nucleotide sequence ID" value="NZ_WAIE01000001.1"/>
</dbReference>
<dbReference type="SUPFAM" id="SSF55040">
    <property type="entry name" value="Molybdenum cofactor biosynthesis protein C, MoaC"/>
    <property type="match status" value="1"/>
</dbReference>
<gene>
    <name evidence="7 9" type="primary">moaC</name>
    <name evidence="9" type="ORF">F8A88_05335</name>
</gene>
<dbReference type="NCBIfam" id="TIGR00581">
    <property type="entry name" value="moaC"/>
    <property type="match status" value="1"/>
</dbReference>
<feature type="domain" description="Molybdopterin cofactor biosynthesis C (MoaC)" evidence="8">
    <location>
        <begin position="18"/>
        <end position="153"/>
    </location>
</feature>
<evidence type="ECO:0000313" key="9">
    <source>
        <dbReference type="EMBL" id="KAB1443663.1"/>
    </source>
</evidence>
<evidence type="ECO:0000256" key="1">
    <source>
        <dbReference type="ARBA" id="ARBA00001637"/>
    </source>
</evidence>
<comment type="subunit">
    <text evidence="7">Homohexamer; trimer of dimers.</text>
</comment>
<keyword evidence="4 7" id="KW-0501">Molybdenum cofactor biosynthesis</keyword>
<dbReference type="NCBIfam" id="NF006870">
    <property type="entry name" value="PRK09364.1"/>
    <property type="match status" value="1"/>
</dbReference>
<feature type="binding site" evidence="7">
    <location>
        <begin position="116"/>
        <end position="117"/>
    </location>
    <ligand>
        <name>substrate</name>
    </ligand>
</feature>
<dbReference type="PANTHER" id="PTHR22960:SF29">
    <property type="entry name" value="CYCLIC PYRANOPTERIN MONOPHOSPHATE SYNTHASE"/>
    <property type="match status" value="1"/>
</dbReference>
<dbReference type="EMBL" id="WAIE01000001">
    <property type="protein sequence ID" value="KAB1443663.1"/>
    <property type="molecule type" value="Genomic_DNA"/>
</dbReference>
<evidence type="ECO:0000256" key="5">
    <source>
        <dbReference type="ARBA" id="ARBA00023239"/>
    </source>
</evidence>
<protein>
    <recommendedName>
        <fullName evidence="3 7">Cyclic pyranopterin monophosphate synthase</fullName>
        <ecNumber evidence="3 7">4.6.1.17</ecNumber>
    </recommendedName>
    <alternativeName>
        <fullName evidence="7">Molybdenum cofactor biosynthesis protein C</fullName>
    </alternativeName>
</protein>
<reference evidence="9 10" key="1">
    <citation type="journal article" date="2017" name="Int. J. Syst. Evol. Microbiol.">
        <title>Desulfovibrio senegalensis sp. nov., a mesophilic sulfate reducer isolated from marine sediment.</title>
        <authorList>
            <person name="Thioye A."/>
            <person name="Gam Z.B.A."/>
            <person name="Mbengue M."/>
            <person name="Cayol J.L."/>
            <person name="Joseph-Bartoli M."/>
            <person name="Toure-Kane C."/>
            <person name="Labat M."/>
        </authorList>
    </citation>
    <scope>NUCLEOTIDE SEQUENCE [LARGE SCALE GENOMIC DNA]</scope>
    <source>
        <strain evidence="9 10">DSM 101509</strain>
    </source>
</reference>
<dbReference type="InterPro" id="IPR002820">
    <property type="entry name" value="Mopterin_CF_biosynth-C_dom"/>
</dbReference>
<dbReference type="Proteomes" id="UP000438699">
    <property type="component" value="Unassembled WGS sequence"/>
</dbReference>
<dbReference type="GO" id="GO:0006777">
    <property type="term" value="P:Mo-molybdopterin cofactor biosynthetic process"/>
    <property type="evidence" value="ECO:0007669"/>
    <property type="project" value="UniProtKB-UniRule"/>
</dbReference>
<name>A0A6N6N6Z1_9BACT</name>
<dbReference type="EC" id="4.6.1.17" evidence="3 7"/>
<dbReference type="InterPro" id="IPR047594">
    <property type="entry name" value="MoaC_bact/euk"/>
</dbReference>
<dbReference type="UniPathway" id="UPA00344"/>
<comment type="similarity">
    <text evidence="7">Belongs to the MoaC family.</text>
</comment>
<comment type="function">
    <text evidence="6 7">Catalyzes the conversion of (8S)-3',8-cyclo-7,8-dihydroguanosine 5'-triphosphate to cyclic pyranopterin monophosphate (cPMP).</text>
</comment>
<organism evidence="9 10">
    <name type="scientific">Pseudodesulfovibrio senegalensis</name>
    <dbReference type="NCBI Taxonomy" id="1721087"/>
    <lineage>
        <taxon>Bacteria</taxon>
        <taxon>Pseudomonadati</taxon>
        <taxon>Thermodesulfobacteriota</taxon>
        <taxon>Desulfovibrionia</taxon>
        <taxon>Desulfovibrionales</taxon>
        <taxon>Desulfovibrionaceae</taxon>
    </lineage>
</organism>
<dbReference type="Pfam" id="PF01967">
    <property type="entry name" value="MoaC"/>
    <property type="match status" value="1"/>
</dbReference>
<dbReference type="Gene3D" id="3.30.70.640">
    <property type="entry name" value="Molybdopterin cofactor biosynthesis C (MoaC) domain"/>
    <property type="match status" value="1"/>
</dbReference>
<keyword evidence="5 7" id="KW-0456">Lyase</keyword>
<feature type="binding site" evidence="7">
    <location>
        <begin position="78"/>
        <end position="80"/>
    </location>
    <ligand>
        <name>substrate</name>
    </ligand>
</feature>